<sequence length="338" mass="38027">MGKKRKIKEISDEERIQTILIRNPYGYNEPDTWDAQDKKRRDDGIYVVVEWLEFIFGGLDGPNSSNAARRRHVPAVEMIFRWTGREELLVAISRDISLVPQLGRHNYSEFLRKPPRGPEERRVAQITLAKYEHEDQILGHGEGWKHAPVPSIEMTSIRRHKFAEPYPSPGISAATPKLTPNANEEKKNVKLEAAETKPQVKQEPSASMIKQEIKAETSTEDVKPAFGKVSLGDDLQQVASGSSHTGLKQEPDSSPGVNTVLVKQEPGVVVKEENIDDMIRRAQARREEERRLVVDNAATHESKPLIGLASDASLRSDVNGDPDVDSRPMKRVKKEEPQ</sequence>
<dbReference type="AlphaFoldDB" id="A0A0C2W113"/>
<name>A0A0C2W113_SERVB</name>
<proteinExistence type="predicted"/>
<feature type="compositionally biased region" description="Basic and acidic residues" evidence="1">
    <location>
        <begin position="284"/>
        <end position="303"/>
    </location>
</feature>
<dbReference type="OrthoDB" id="3263304at2759"/>
<reference evidence="3" key="2">
    <citation type="submission" date="2015-01" db="EMBL/GenBank/DDBJ databases">
        <title>Evolutionary Origins and Diversification of the Mycorrhizal Mutualists.</title>
        <authorList>
            <consortium name="DOE Joint Genome Institute"/>
            <consortium name="Mycorrhizal Genomics Consortium"/>
            <person name="Kohler A."/>
            <person name="Kuo A."/>
            <person name="Nagy L.G."/>
            <person name="Floudas D."/>
            <person name="Copeland A."/>
            <person name="Barry K.W."/>
            <person name="Cichocki N."/>
            <person name="Veneault-Fourrey C."/>
            <person name="LaButti K."/>
            <person name="Lindquist E.A."/>
            <person name="Lipzen A."/>
            <person name="Lundell T."/>
            <person name="Morin E."/>
            <person name="Murat C."/>
            <person name="Riley R."/>
            <person name="Ohm R."/>
            <person name="Sun H."/>
            <person name="Tunlid A."/>
            <person name="Henrissat B."/>
            <person name="Grigoriev I.V."/>
            <person name="Hibbett D.S."/>
            <person name="Martin F."/>
        </authorList>
    </citation>
    <scope>NUCLEOTIDE SEQUENCE [LARGE SCALE GENOMIC DNA]</scope>
    <source>
        <strain evidence="3">MAFF 305830</strain>
    </source>
</reference>
<dbReference type="Proteomes" id="UP000054097">
    <property type="component" value="Unassembled WGS sequence"/>
</dbReference>
<keyword evidence="3" id="KW-1185">Reference proteome</keyword>
<evidence type="ECO:0000256" key="1">
    <source>
        <dbReference type="SAM" id="MobiDB-lite"/>
    </source>
</evidence>
<dbReference type="EMBL" id="KN824464">
    <property type="protein sequence ID" value="KIM20188.1"/>
    <property type="molecule type" value="Genomic_DNA"/>
</dbReference>
<feature type="compositionally biased region" description="Basic and acidic residues" evidence="1">
    <location>
        <begin position="324"/>
        <end position="338"/>
    </location>
</feature>
<reference evidence="2 3" key="1">
    <citation type="submission" date="2014-04" db="EMBL/GenBank/DDBJ databases">
        <authorList>
            <consortium name="DOE Joint Genome Institute"/>
            <person name="Kuo A."/>
            <person name="Zuccaro A."/>
            <person name="Kohler A."/>
            <person name="Nagy L.G."/>
            <person name="Floudas D."/>
            <person name="Copeland A."/>
            <person name="Barry K.W."/>
            <person name="Cichocki N."/>
            <person name="Veneault-Fourrey C."/>
            <person name="LaButti K."/>
            <person name="Lindquist E.A."/>
            <person name="Lipzen A."/>
            <person name="Lundell T."/>
            <person name="Morin E."/>
            <person name="Murat C."/>
            <person name="Sun H."/>
            <person name="Tunlid A."/>
            <person name="Henrissat B."/>
            <person name="Grigoriev I.V."/>
            <person name="Hibbett D.S."/>
            <person name="Martin F."/>
            <person name="Nordberg H.P."/>
            <person name="Cantor M.N."/>
            <person name="Hua S.X."/>
        </authorList>
    </citation>
    <scope>NUCLEOTIDE SEQUENCE [LARGE SCALE GENOMIC DNA]</scope>
    <source>
        <strain evidence="2 3">MAFF 305830</strain>
    </source>
</reference>
<organism evidence="2 3">
    <name type="scientific">Serendipita vermifera MAFF 305830</name>
    <dbReference type="NCBI Taxonomy" id="933852"/>
    <lineage>
        <taxon>Eukaryota</taxon>
        <taxon>Fungi</taxon>
        <taxon>Dikarya</taxon>
        <taxon>Basidiomycota</taxon>
        <taxon>Agaricomycotina</taxon>
        <taxon>Agaricomycetes</taxon>
        <taxon>Sebacinales</taxon>
        <taxon>Serendipitaceae</taxon>
        <taxon>Serendipita</taxon>
    </lineage>
</organism>
<gene>
    <name evidence="2" type="ORF">M408DRAFT_334092</name>
</gene>
<protein>
    <submittedName>
        <fullName evidence="2">Uncharacterized protein</fullName>
    </submittedName>
</protein>
<evidence type="ECO:0000313" key="2">
    <source>
        <dbReference type="EMBL" id="KIM20188.1"/>
    </source>
</evidence>
<dbReference type="HOGENOM" id="CLU_821743_0_0_1"/>
<feature type="region of interest" description="Disordered" evidence="1">
    <location>
        <begin position="239"/>
        <end position="260"/>
    </location>
</feature>
<feature type="region of interest" description="Disordered" evidence="1">
    <location>
        <begin position="284"/>
        <end position="338"/>
    </location>
</feature>
<accession>A0A0C2W113</accession>
<evidence type="ECO:0000313" key="3">
    <source>
        <dbReference type="Proteomes" id="UP000054097"/>
    </source>
</evidence>